<dbReference type="EMBL" id="MT143215">
    <property type="protein sequence ID" value="QJA94247.1"/>
    <property type="molecule type" value="Genomic_DNA"/>
</dbReference>
<dbReference type="AlphaFoldDB" id="A0A6M3LG68"/>
<protein>
    <submittedName>
        <fullName evidence="1">Uncharacterized protein</fullName>
    </submittedName>
</protein>
<name>A0A6M3LG68_9ZZZZ</name>
<gene>
    <name evidence="1" type="ORF">MM415B03915_0011</name>
</gene>
<sequence>MNIKKAAFESVIKRLENDLASLNSKIGRNKWDMKKLAEESARMKRERGILCDLMWELRNQAKKVKDGN</sequence>
<proteinExistence type="predicted"/>
<reference evidence="1" key="1">
    <citation type="submission" date="2020-03" db="EMBL/GenBank/DDBJ databases">
        <title>The deep terrestrial virosphere.</title>
        <authorList>
            <person name="Holmfeldt K."/>
            <person name="Nilsson E."/>
            <person name="Simone D."/>
            <person name="Lopez-Fernandez M."/>
            <person name="Wu X."/>
            <person name="de Brujin I."/>
            <person name="Lundin D."/>
            <person name="Andersson A."/>
            <person name="Bertilsson S."/>
            <person name="Dopson M."/>
        </authorList>
    </citation>
    <scope>NUCLEOTIDE SEQUENCE</scope>
    <source>
        <strain evidence="1">MM415B03915</strain>
    </source>
</reference>
<evidence type="ECO:0000313" key="1">
    <source>
        <dbReference type="EMBL" id="QJA94247.1"/>
    </source>
</evidence>
<accession>A0A6M3LG68</accession>
<organism evidence="1">
    <name type="scientific">viral metagenome</name>
    <dbReference type="NCBI Taxonomy" id="1070528"/>
    <lineage>
        <taxon>unclassified sequences</taxon>
        <taxon>metagenomes</taxon>
        <taxon>organismal metagenomes</taxon>
    </lineage>
</organism>